<feature type="compositionally biased region" description="Polar residues" evidence="1">
    <location>
        <begin position="8"/>
        <end position="22"/>
    </location>
</feature>
<proteinExistence type="predicted"/>
<dbReference type="AlphaFoldDB" id="A0A1X2HNJ9"/>
<organism evidence="2 3">
    <name type="scientific">Syncephalastrum racemosum</name>
    <name type="common">Filamentous fungus</name>
    <dbReference type="NCBI Taxonomy" id="13706"/>
    <lineage>
        <taxon>Eukaryota</taxon>
        <taxon>Fungi</taxon>
        <taxon>Fungi incertae sedis</taxon>
        <taxon>Mucoromycota</taxon>
        <taxon>Mucoromycotina</taxon>
        <taxon>Mucoromycetes</taxon>
        <taxon>Mucorales</taxon>
        <taxon>Syncephalastraceae</taxon>
        <taxon>Syncephalastrum</taxon>
    </lineage>
</organism>
<feature type="region of interest" description="Disordered" evidence="1">
    <location>
        <begin position="267"/>
        <end position="337"/>
    </location>
</feature>
<feature type="compositionally biased region" description="Basic and acidic residues" evidence="1">
    <location>
        <begin position="306"/>
        <end position="315"/>
    </location>
</feature>
<comment type="caution">
    <text evidence="2">The sequence shown here is derived from an EMBL/GenBank/DDBJ whole genome shotgun (WGS) entry which is preliminary data.</text>
</comment>
<dbReference type="EMBL" id="MCGN01000002">
    <property type="protein sequence ID" value="ORZ00964.1"/>
    <property type="molecule type" value="Genomic_DNA"/>
</dbReference>
<dbReference type="InParanoid" id="A0A1X2HNJ9"/>
<accession>A0A1X2HNJ9</accession>
<feature type="region of interest" description="Disordered" evidence="1">
    <location>
        <begin position="44"/>
        <end position="98"/>
    </location>
</feature>
<feature type="compositionally biased region" description="Polar residues" evidence="1">
    <location>
        <begin position="195"/>
        <end position="206"/>
    </location>
</feature>
<feature type="compositionally biased region" description="Basic residues" evidence="1">
    <location>
        <begin position="207"/>
        <end position="218"/>
    </location>
</feature>
<protein>
    <submittedName>
        <fullName evidence="2">Uncharacterized protein</fullName>
    </submittedName>
</protein>
<reference evidence="2 3" key="1">
    <citation type="submission" date="2016-07" db="EMBL/GenBank/DDBJ databases">
        <title>Pervasive Adenine N6-methylation of Active Genes in Fungi.</title>
        <authorList>
            <consortium name="DOE Joint Genome Institute"/>
            <person name="Mondo S.J."/>
            <person name="Dannebaum R.O."/>
            <person name="Kuo R.C."/>
            <person name="Labutti K."/>
            <person name="Haridas S."/>
            <person name="Kuo A."/>
            <person name="Salamov A."/>
            <person name="Ahrendt S.R."/>
            <person name="Lipzen A."/>
            <person name="Sullivan W."/>
            <person name="Andreopoulos W.B."/>
            <person name="Clum A."/>
            <person name="Lindquist E."/>
            <person name="Daum C."/>
            <person name="Ramamoorthy G.K."/>
            <person name="Gryganskyi A."/>
            <person name="Culley D."/>
            <person name="Magnuson J.K."/>
            <person name="James T.Y."/>
            <person name="O'Malley M.A."/>
            <person name="Stajich J.E."/>
            <person name="Spatafora J.W."/>
            <person name="Visel A."/>
            <person name="Grigoriev I.V."/>
        </authorList>
    </citation>
    <scope>NUCLEOTIDE SEQUENCE [LARGE SCALE GENOMIC DNA]</scope>
    <source>
        <strain evidence="2 3">NRRL 2496</strain>
    </source>
</reference>
<dbReference type="Proteomes" id="UP000242180">
    <property type="component" value="Unassembled WGS sequence"/>
</dbReference>
<feature type="compositionally biased region" description="Polar residues" evidence="1">
    <location>
        <begin position="44"/>
        <end position="56"/>
    </location>
</feature>
<keyword evidence="3" id="KW-1185">Reference proteome</keyword>
<evidence type="ECO:0000313" key="3">
    <source>
        <dbReference type="Proteomes" id="UP000242180"/>
    </source>
</evidence>
<sequence length="418" mass="46403">MLPLRSMSPASPETRPTGSLASKTRRRKLPIRSLECETKNYLDSSPFLNETYTSPSEENKDPSFLELPDSTPIVIGTPTQEGRRSTPRLSRHRTVDLSSRLTKRDGDDFMDLSRHSFVPRNLDKALRAAAGHSIDQDSAGNTDDDNDNSDGDDTRSLDTATLDIEKPYTTVHSSAFEQANVGIVLPEVKLTLPQETEQVPDSPSARNSRHAQPQKKSLHGSLSAEKRVNEENEAASDASESSEDTVDLTLADNSLEAAVLSATTLPVGSASPTALSTVTPKDEPLTSPKKDEHTTAQSDPMLIGGSDDHKDESQSKPKKRTVHFDLPPLPDLEPIKIQEPDYIQDLYETSPTKRTRRSSALQKLKQTTALDWVEDTADTDPRKHDVGAYRKRRLEKRLQKRTAKKVVYPTSTWRCRDI</sequence>
<feature type="region of interest" description="Disordered" evidence="1">
    <location>
        <begin position="1"/>
        <end position="32"/>
    </location>
</feature>
<evidence type="ECO:0000313" key="2">
    <source>
        <dbReference type="EMBL" id="ORZ00964.1"/>
    </source>
</evidence>
<feature type="compositionally biased region" description="Acidic residues" evidence="1">
    <location>
        <begin position="142"/>
        <end position="151"/>
    </location>
</feature>
<feature type="compositionally biased region" description="Basic and acidic residues" evidence="1">
    <location>
        <begin position="280"/>
        <end position="294"/>
    </location>
</feature>
<feature type="compositionally biased region" description="Polar residues" evidence="1">
    <location>
        <begin position="267"/>
        <end position="279"/>
    </location>
</feature>
<name>A0A1X2HNJ9_SYNRA</name>
<feature type="region of interest" description="Disordered" evidence="1">
    <location>
        <begin position="195"/>
        <end position="246"/>
    </location>
</feature>
<evidence type="ECO:0000256" key="1">
    <source>
        <dbReference type="SAM" id="MobiDB-lite"/>
    </source>
</evidence>
<gene>
    <name evidence="2" type="ORF">BCR43DRAFT_160854</name>
</gene>
<feature type="region of interest" description="Disordered" evidence="1">
    <location>
        <begin position="131"/>
        <end position="157"/>
    </location>
</feature>